<sequence>MDFGRNPRLYKSTVAAIARDSVRFGLIKPVLNRAVKVHVHGLEHLDGLRAPFLVTPNHSGHLDGPLIMLTMPNRLTKELATGAAADYFFDKWYTAMGTHLLMNAFPVDRTRSKGKNHRGMAGELLDAGVSLLIFPEGTRSRTGGMGRFKPGTAALAIAHNVPIVPVALVGSWAAWPPTEKRWLPGRPDVHVVYGAPMTAEPGEIAHEFSERVRRKIIEMHDGVARAYGMPTQAEMMHLAAIERARTTQEKDKKRDA</sequence>
<evidence type="ECO:0000256" key="1">
    <source>
        <dbReference type="ARBA" id="ARBA00022679"/>
    </source>
</evidence>
<keyword evidence="1 4" id="KW-0808">Transferase</keyword>
<dbReference type="OrthoDB" id="9808424at2"/>
<evidence type="ECO:0000313" key="4">
    <source>
        <dbReference type="EMBL" id="SPF69150.1"/>
    </source>
</evidence>
<dbReference type="SMART" id="SM00563">
    <property type="entry name" value="PlsC"/>
    <property type="match status" value="1"/>
</dbReference>
<dbReference type="GO" id="GO:0006654">
    <property type="term" value="P:phosphatidic acid biosynthetic process"/>
    <property type="evidence" value="ECO:0007669"/>
    <property type="project" value="TreeGrafter"/>
</dbReference>
<evidence type="ECO:0000256" key="2">
    <source>
        <dbReference type="ARBA" id="ARBA00023315"/>
    </source>
</evidence>
<dbReference type="CDD" id="cd07989">
    <property type="entry name" value="LPLAT_AGPAT-like"/>
    <property type="match status" value="1"/>
</dbReference>
<feature type="domain" description="Phospholipid/glycerol acyltransferase" evidence="3">
    <location>
        <begin position="52"/>
        <end position="171"/>
    </location>
</feature>
<name>A0A375I6K7_9ACTN</name>
<organism evidence="4 5">
    <name type="scientific">Propionibacterium ruminifibrarum</name>
    <dbReference type="NCBI Taxonomy" id="1962131"/>
    <lineage>
        <taxon>Bacteria</taxon>
        <taxon>Bacillati</taxon>
        <taxon>Actinomycetota</taxon>
        <taxon>Actinomycetes</taxon>
        <taxon>Propionibacteriales</taxon>
        <taxon>Propionibacteriaceae</taxon>
        <taxon>Propionibacterium</taxon>
    </lineage>
</organism>
<dbReference type="Pfam" id="PF01553">
    <property type="entry name" value="Acyltransferase"/>
    <property type="match status" value="1"/>
</dbReference>
<evidence type="ECO:0000259" key="3">
    <source>
        <dbReference type="SMART" id="SM00563"/>
    </source>
</evidence>
<dbReference type="PANTHER" id="PTHR10434">
    <property type="entry name" value="1-ACYL-SN-GLYCEROL-3-PHOSPHATE ACYLTRANSFERASE"/>
    <property type="match status" value="1"/>
</dbReference>
<dbReference type="RefSeq" id="WP_119716260.1">
    <property type="nucleotide sequence ID" value="NZ_OMOH01000009.1"/>
</dbReference>
<gene>
    <name evidence="4" type="ORF">PROPJV5_2111</name>
</gene>
<dbReference type="Proteomes" id="UP000265962">
    <property type="component" value="Unassembled WGS sequence"/>
</dbReference>
<accession>A0A375I6K7</accession>
<evidence type="ECO:0000313" key="5">
    <source>
        <dbReference type="Proteomes" id="UP000265962"/>
    </source>
</evidence>
<dbReference type="SUPFAM" id="SSF69593">
    <property type="entry name" value="Glycerol-3-phosphate (1)-acyltransferase"/>
    <property type="match status" value="1"/>
</dbReference>
<proteinExistence type="predicted"/>
<dbReference type="GO" id="GO:0003841">
    <property type="term" value="F:1-acylglycerol-3-phosphate O-acyltransferase activity"/>
    <property type="evidence" value="ECO:0007669"/>
    <property type="project" value="TreeGrafter"/>
</dbReference>
<dbReference type="EC" id="2.3.-.-" evidence="4"/>
<keyword evidence="5" id="KW-1185">Reference proteome</keyword>
<dbReference type="PANTHER" id="PTHR10434:SF11">
    <property type="entry name" value="1-ACYL-SN-GLYCEROL-3-PHOSPHATE ACYLTRANSFERASE"/>
    <property type="match status" value="1"/>
</dbReference>
<keyword evidence="2 4" id="KW-0012">Acyltransferase</keyword>
<reference evidence="5" key="1">
    <citation type="submission" date="2018-02" db="EMBL/GenBank/DDBJ databases">
        <authorList>
            <person name="Hornung B."/>
        </authorList>
    </citation>
    <scope>NUCLEOTIDE SEQUENCE [LARGE SCALE GENOMIC DNA]</scope>
</reference>
<protein>
    <submittedName>
        <fullName evidence="4">Acyltransferase</fullName>
        <ecNumber evidence="4">2.3.-.-</ecNumber>
    </submittedName>
</protein>
<dbReference type="EMBL" id="OMOH01000009">
    <property type="protein sequence ID" value="SPF69150.1"/>
    <property type="molecule type" value="Genomic_DNA"/>
</dbReference>
<dbReference type="InterPro" id="IPR002123">
    <property type="entry name" value="Plipid/glycerol_acylTrfase"/>
</dbReference>
<dbReference type="AlphaFoldDB" id="A0A375I6K7"/>